<dbReference type="InterPro" id="IPR006073">
    <property type="entry name" value="GTP-bd"/>
</dbReference>
<dbReference type="EMBL" id="JATAAI010000051">
    <property type="protein sequence ID" value="KAK1733260.1"/>
    <property type="molecule type" value="Genomic_DNA"/>
</dbReference>
<evidence type="ECO:0000256" key="5">
    <source>
        <dbReference type="SAM" id="MobiDB-lite"/>
    </source>
</evidence>
<feature type="compositionally biased region" description="Polar residues" evidence="5">
    <location>
        <begin position="133"/>
        <end position="146"/>
    </location>
</feature>
<keyword evidence="1" id="KW-0479">Metal-binding</keyword>
<feature type="region of interest" description="Disordered" evidence="5">
    <location>
        <begin position="268"/>
        <end position="290"/>
    </location>
</feature>
<dbReference type="Pfam" id="PF01926">
    <property type="entry name" value="MMR_HSR1"/>
    <property type="match status" value="1"/>
</dbReference>
<dbReference type="CDD" id="cd01876">
    <property type="entry name" value="YihA_EngB"/>
    <property type="match status" value="1"/>
</dbReference>
<dbReference type="PANTHER" id="PTHR11649:SF13">
    <property type="entry name" value="ENGB-TYPE G DOMAIN-CONTAINING PROTEIN"/>
    <property type="match status" value="1"/>
</dbReference>
<evidence type="ECO:0000313" key="7">
    <source>
        <dbReference type="EMBL" id="KAK1733260.1"/>
    </source>
</evidence>
<comment type="caution">
    <text evidence="7">The sequence shown here is derived from an EMBL/GenBank/DDBJ whole genome shotgun (WGS) entry which is preliminary data.</text>
</comment>
<accession>A0AAD9D550</accession>
<evidence type="ECO:0000313" key="8">
    <source>
        <dbReference type="Proteomes" id="UP001224775"/>
    </source>
</evidence>
<evidence type="ECO:0000256" key="3">
    <source>
        <dbReference type="ARBA" id="ARBA00022842"/>
    </source>
</evidence>
<protein>
    <submittedName>
        <fullName evidence="7">EngB-like GTP-binding protein</fullName>
    </submittedName>
</protein>
<dbReference type="GO" id="GO:0005525">
    <property type="term" value="F:GTP binding"/>
    <property type="evidence" value="ECO:0007669"/>
    <property type="project" value="UniProtKB-KW"/>
</dbReference>
<dbReference type="InterPro" id="IPR027417">
    <property type="entry name" value="P-loop_NTPase"/>
</dbReference>
<dbReference type="InterPro" id="IPR030393">
    <property type="entry name" value="G_ENGB_dom"/>
</dbReference>
<dbReference type="GO" id="GO:0046872">
    <property type="term" value="F:metal ion binding"/>
    <property type="evidence" value="ECO:0007669"/>
    <property type="project" value="UniProtKB-KW"/>
</dbReference>
<keyword evidence="4" id="KW-0342">GTP-binding</keyword>
<reference evidence="7" key="1">
    <citation type="submission" date="2023-06" db="EMBL/GenBank/DDBJ databases">
        <title>Survivors Of The Sea: Transcriptome response of Skeletonema marinoi to long-term dormancy.</title>
        <authorList>
            <person name="Pinder M.I.M."/>
            <person name="Kourtchenko O."/>
            <person name="Robertson E.K."/>
            <person name="Larsson T."/>
            <person name="Maumus F."/>
            <person name="Osuna-Cruz C.M."/>
            <person name="Vancaester E."/>
            <person name="Stenow R."/>
            <person name="Vandepoele K."/>
            <person name="Ploug H."/>
            <person name="Bruchert V."/>
            <person name="Godhe A."/>
            <person name="Topel M."/>
        </authorList>
    </citation>
    <scope>NUCLEOTIDE SEQUENCE</scope>
    <source>
        <strain evidence="7">R05AC</strain>
    </source>
</reference>
<keyword evidence="3" id="KW-0460">Magnesium</keyword>
<dbReference type="Proteomes" id="UP001224775">
    <property type="component" value="Unassembled WGS sequence"/>
</dbReference>
<gene>
    <name evidence="7" type="ORF">QTG54_015977</name>
</gene>
<evidence type="ECO:0000256" key="2">
    <source>
        <dbReference type="ARBA" id="ARBA00022741"/>
    </source>
</evidence>
<sequence>MIRHSHQQLILCCRLSRGGGISSSASSCRQAAASASCTSQHYHLTAPHHDFRQHRYMQTDTATAATISNRLDFKSTPIIPSILSHIERIGVGIRPKPSRKKRRTPSLSKGGHGDNSAHTLDEVEEREYFKQGRMTSRHTNSNSQRGNVIKTDAKHGNKWQNKNNKHRDGKKQDKPDDSTSSSTNVGTHWLPPPPFSTYTKGTSATTTSRQRRPVKILGSAASLNDELPRESKGLSEVALAGRSNVGKSTLLNALLYGNIDVNLTPRKYQRGRTPEGAKLPRGVKAVTSDKPGETKRMSFYQLTADVAVGGALSGSENNEGEVKEQVKVADDDKAATDGEAANEIDRHLKYSLVLVDLPGFGFAFAKEGASEEWNDLMNHYLLERRTLKRILLLLDARHGFKLADFEFLEALQEGLKQQNSISSSEEDNTEGGGRRRKKKRRELPPIQIVLTKCDLVKQVDLARRVVVVRQQLSDALAREPSSLPVMLVSARAGLGFNNIRGAEQLPMGGVLELQKELASLVPMSKVDRKK</sequence>
<dbReference type="PROSITE" id="PS51257">
    <property type="entry name" value="PROKAR_LIPOPROTEIN"/>
    <property type="match status" value="1"/>
</dbReference>
<dbReference type="Gene3D" id="3.40.50.300">
    <property type="entry name" value="P-loop containing nucleotide triphosphate hydrolases"/>
    <property type="match status" value="1"/>
</dbReference>
<feature type="region of interest" description="Disordered" evidence="5">
    <location>
        <begin position="418"/>
        <end position="439"/>
    </location>
</feature>
<organism evidence="7 8">
    <name type="scientific">Skeletonema marinoi</name>
    <dbReference type="NCBI Taxonomy" id="267567"/>
    <lineage>
        <taxon>Eukaryota</taxon>
        <taxon>Sar</taxon>
        <taxon>Stramenopiles</taxon>
        <taxon>Ochrophyta</taxon>
        <taxon>Bacillariophyta</taxon>
        <taxon>Coscinodiscophyceae</taxon>
        <taxon>Thalassiosirophycidae</taxon>
        <taxon>Thalassiosirales</taxon>
        <taxon>Skeletonemataceae</taxon>
        <taxon>Skeletonema</taxon>
        <taxon>Skeletonema marinoi-dohrnii complex</taxon>
    </lineage>
</organism>
<keyword evidence="8" id="KW-1185">Reference proteome</keyword>
<dbReference type="AlphaFoldDB" id="A0AAD9D550"/>
<proteinExistence type="predicted"/>
<feature type="domain" description="EngB-type G" evidence="6">
    <location>
        <begin position="233"/>
        <end position="478"/>
    </location>
</feature>
<name>A0AAD9D550_9STRA</name>
<feature type="region of interest" description="Disordered" evidence="5">
    <location>
        <begin position="93"/>
        <end position="212"/>
    </location>
</feature>
<evidence type="ECO:0000256" key="4">
    <source>
        <dbReference type="ARBA" id="ARBA00023134"/>
    </source>
</evidence>
<dbReference type="SUPFAM" id="SSF52540">
    <property type="entry name" value="P-loop containing nucleoside triphosphate hydrolases"/>
    <property type="match status" value="1"/>
</dbReference>
<evidence type="ECO:0000256" key="1">
    <source>
        <dbReference type="ARBA" id="ARBA00022723"/>
    </source>
</evidence>
<evidence type="ECO:0000259" key="6">
    <source>
        <dbReference type="PROSITE" id="PS51706"/>
    </source>
</evidence>
<dbReference type="PANTHER" id="PTHR11649">
    <property type="entry name" value="MSS1/TRME-RELATED GTP-BINDING PROTEIN"/>
    <property type="match status" value="1"/>
</dbReference>
<keyword evidence="2" id="KW-0547">Nucleotide-binding</keyword>
<feature type="compositionally biased region" description="Low complexity" evidence="5">
    <location>
        <begin position="196"/>
        <end position="208"/>
    </location>
</feature>
<dbReference type="PROSITE" id="PS51706">
    <property type="entry name" value="G_ENGB"/>
    <property type="match status" value="1"/>
</dbReference>